<evidence type="ECO:0000256" key="2">
    <source>
        <dbReference type="ARBA" id="ARBA00023125"/>
    </source>
</evidence>
<feature type="domain" description="HTH araC/xylS-type" evidence="4">
    <location>
        <begin position="148"/>
        <end position="244"/>
    </location>
</feature>
<dbReference type="Proteomes" id="UP000006250">
    <property type="component" value="Unassembled WGS sequence"/>
</dbReference>
<comment type="caution">
    <text evidence="5">The sequence shown here is derived from an EMBL/GenBank/DDBJ whole genome shotgun (WGS) entry which is preliminary data.</text>
</comment>
<sequence>MDRDQPFTKYLHDAHKRVEVPLHSHTNGQLNYIDKGTMHLVSPEAHWVVPWQRIVWIPPDQPHSVACEMLSGSWKAMIPRYYAQFLPKEISVLRTSPLLHAALEALPVNGKTLPPARLEPLIEIIKQELMDAENEGFGVTFPKSDQLRRVTDILLKQPEDTRTIDAWAKIAGMSRRSFTRHFLAETGRSFGEWKRDVVLGKALGLLAEGRSVAEIADQLGYAYPSAFIAAFRRKYGASPLRFKK</sequence>
<dbReference type="PROSITE" id="PS01124">
    <property type="entry name" value="HTH_ARAC_FAMILY_2"/>
    <property type="match status" value="1"/>
</dbReference>
<dbReference type="OrthoDB" id="9804543at2"/>
<dbReference type="PANTHER" id="PTHR11019:SF199">
    <property type="entry name" value="HTH-TYPE TRANSCRIPTIONAL REGULATOR NIMR"/>
    <property type="match status" value="1"/>
</dbReference>
<dbReference type="AlphaFoldDB" id="E1JZB4"/>
<dbReference type="RefSeq" id="WP_005995150.1">
    <property type="nucleotide sequence ID" value="NZ_AECZ01000022.1"/>
</dbReference>
<protein>
    <submittedName>
        <fullName evidence="5">Transcriptional regulator, AraC family</fullName>
    </submittedName>
</protein>
<dbReference type="Pfam" id="PF02311">
    <property type="entry name" value="AraC_binding"/>
    <property type="match status" value="1"/>
</dbReference>
<evidence type="ECO:0000313" key="6">
    <source>
        <dbReference type="Proteomes" id="UP000006250"/>
    </source>
</evidence>
<organism evidence="5 6">
    <name type="scientific">Solidesulfovibrio fructosivorans JJ]</name>
    <dbReference type="NCBI Taxonomy" id="596151"/>
    <lineage>
        <taxon>Bacteria</taxon>
        <taxon>Pseudomonadati</taxon>
        <taxon>Thermodesulfobacteriota</taxon>
        <taxon>Desulfovibrionia</taxon>
        <taxon>Desulfovibrionales</taxon>
        <taxon>Desulfovibrionaceae</taxon>
        <taxon>Solidesulfovibrio</taxon>
    </lineage>
</organism>
<dbReference type="GO" id="GO:0003700">
    <property type="term" value="F:DNA-binding transcription factor activity"/>
    <property type="evidence" value="ECO:0007669"/>
    <property type="project" value="InterPro"/>
</dbReference>
<dbReference type="Pfam" id="PF12833">
    <property type="entry name" value="HTH_18"/>
    <property type="match status" value="1"/>
</dbReference>
<reference evidence="5 6" key="1">
    <citation type="submission" date="2010-08" db="EMBL/GenBank/DDBJ databases">
        <title>The draft genome of Desulfovibrio fructosovorans JJ.</title>
        <authorList>
            <consortium name="US DOE Joint Genome Institute (JGI-PGF)"/>
            <person name="Lucas S."/>
            <person name="Copeland A."/>
            <person name="Lapidus A."/>
            <person name="Cheng J.-F."/>
            <person name="Bruce D."/>
            <person name="Goodwin L."/>
            <person name="Pitluck S."/>
            <person name="Land M.L."/>
            <person name="Hauser L."/>
            <person name="Chang Y.-J."/>
            <person name="Jeffries C."/>
            <person name="Wall J.D."/>
            <person name="Stahl D.A."/>
            <person name="Arkin A.P."/>
            <person name="Dehal P."/>
            <person name="Stolyar S.M."/>
            <person name="Hazen T.C."/>
            <person name="Woyke T.J."/>
        </authorList>
    </citation>
    <scope>NUCLEOTIDE SEQUENCE [LARGE SCALE GENOMIC DNA]</scope>
    <source>
        <strain evidence="5 6">JJ</strain>
    </source>
</reference>
<name>E1JZB4_SOLFR</name>
<dbReference type="STRING" id="596151.DesfrDRAFT_2963"/>
<dbReference type="PANTHER" id="PTHR11019">
    <property type="entry name" value="HTH-TYPE TRANSCRIPTIONAL REGULATOR NIMR"/>
    <property type="match status" value="1"/>
</dbReference>
<dbReference type="Gene3D" id="2.60.120.10">
    <property type="entry name" value="Jelly Rolls"/>
    <property type="match status" value="1"/>
</dbReference>
<dbReference type="InterPro" id="IPR003313">
    <property type="entry name" value="AraC-bd"/>
</dbReference>
<evidence type="ECO:0000256" key="3">
    <source>
        <dbReference type="ARBA" id="ARBA00023163"/>
    </source>
</evidence>
<proteinExistence type="predicted"/>
<dbReference type="PRINTS" id="PR00032">
    <property type="entry name" value="HTHARAC"/>
</dbReference>
<dbReference type="EMBL" id="AECZ01000022">
    <property type="protein sequence ID" value="EFL50274.1"/>
    <property type="molecule type" value="Genomic_DNA"/>
</dbReference>
<dbReference type="CDD" id="cd06124">
    <property type="entry name" value="cupin_NimR-like_N"/>
    <property type="match status" value="1"/>
</dbReference>
<keyword evidence="2" id="KW-0238">DNA-binding</keyword>
<dbReference type="InterPro" id="IPR018060">
    <property type="entry name" value="HTH_AraC"/>
</dbReference>
<dbReference type="SUPFAM" id="SSF46689">
    <property type="entry name" value="Homeodomain-like"/>
    <property type="match status" value="1"/>
</dbReference>
<evidence type="ECO:0000313" key="5">
    <source>
        <dbReference type="EMBL" id="EFL50274.1"/>
    </source>
</evidence>
<dbReference type="SMART" id="SM00342">
    <property type="entry name" value="HTH_ARAC"/>
    <property type="match status" value="1"/>
</dbReference>
<dbReference type="InterPro" id="IPR011051">
    <property type="entry name" value="RmlC_Cupin_sf"/>
</dbReference>
<accession>E1JZB4</accession>
<dbReference type="InterPro" id="IPR009057">
    <property type="entry name" value="Homeodomain-like_sf"/>
</dbReference>
<dbReference type="eggNOG" id="COG2207">
    <property type="taxonomic scope" value="Bacteria"/>
</dbReference>
<keyword evidence="6" id="KW-1185">Reference proteome</keyword>
<evidence type="ECO:0000259" key="4">
    <source>
        <dbReference type="PROSITE" id="PS01124"/>
    </source>
</evidence>
<keyword evidence="1" id="KW-0805">Transcription regulation</keyword>
<dbReference type="GO" id="GO:0043565">
    <property type="term" value="F:sequence-specific DNA binding"/>
    <property type="evidence" value="ECO:0007669"/>
    <property type="project" value="InterPro"/>
</dbReference>
<dbReference type="SUPFAM" id="SSF51182">
    <property type="entry name" value="RmlC-like cupins"/>
    <property type="match status" value="1"/>
</dbReference>
<dbReference type="Gene3D" id="1.10.10.60">
    <property type="entry name" value="Homeodomain-like"/>
    <property type="match status" value="1"/>
</dbReference>
<dbReference type="InterPro" id="IPR014710">
    <property type="entry name" value="RmlC-like_jellyroll"/>
</dbReference>
<evidence type="ECO:0000256" key="1">
    <source>
        <dbReference type="ARBA" id="ARBA00023015"/>
    </source>
</evidence>
<gene>
    <name evidence="5" type="ORF">DesfrDRAFT_2963</name>
</gene>
<keyword evidence="3" id="KW-0804">Transcription</keyword>
<dbReference type="InterPro" id="IPR020449">
    <property type="entry name" value="Tscrpt_reg_AraC-type_HTH"/>
</dbReference>